<dbReference type="Proteomes" id="UP000814128">
    <property type="component" value="Unassembled WGS sequence"/>
</dbReference>
<sequence length="177" mass="18408">MRVALVPLALIMGCAQAFTIHFANNCPFTVWAAVGAAPNGQPNPSIAFGSRLDRGNSANYAKSQGVRAWGRTGCDANGANCQTGNCNGGLVCNDGGITAGVILSEFGNGFNGQRTAWDLSHVDASINIDTRLASSDGQSVTCTQASCPPDQAYNTPTDYQADRNSPLGATYTHTFCP</sequence>
<reference evidence="1" key="1">
    <citation type="submission" date="2021-02" db="EMBL/GenBank/DDBJ databases">
        <authorList>
            <consortium name="DOE Joint Genome Institute"/>
            <person name="Ahrendt S."/>
            <person name="Looney B.P."/>
            <person name="Miyauchi S."/>
            <person name="Morin E."/>
            <person name="Drula E."/>
            <person name="Courty P.E."/>
            <person name="Chicoki N."/>
            <person name="Fauchery L."/>
            <person name="Kohler A."/>
            <person name="Kuo A."/>
            <person name="Labutti K."/>
            <person name="Pangilinan J."/>
            <person name="Lipzen A."/>
            <person name="Riley R."/>
            <person name="Andreopoulos W."/>
            <person name="He G."/>
            <person name="Johnson J."/>
            <person name="Barry K.W."/>
            <person name="Grigoriev I.V."/>
            <person name="Nagy L."/>
            <person name="Hibbett D."/>
            <person name="Henrissat B."/>
            <person name="Matheny P.B."/>
            <person name="Labbe J."/>
            <person name="Martin F."/>
        </authorList>
    </citation>
    <scope>NUCLEOTIDE SEQUENCE</scope>
    <source>
        <strain evidence="1">EC-137</strain>
    </source>
</reference>
<name>A0ACB8QK41_9AGAM</name>
<comment type="caution">
    <text evidence="1">The sequence shown here is derived from an EMBL/GenBank/DDBJ whole genome shotgun (WGS) entry which is preliminary data.</text>
</comment>
<keyword evidence="2" id="KW-1185">Reference proteome</keyword>
<proteinExistence type="predicted"/>
<reference evidence="1" key="2">
    <citation type="journal article" date="2022" name="New Phytol.">
        <title>Evolutionary transition to the ectomycorrhizal habit in the genomes of a hyperdiverse lineage of mushroom-forming fungi.</title>
        <authorList>
            <person name="Looney B."/>
            <person name="Miyauchi S."/>
            <person name="Morin E."/>
            <person name="Drula E."/>
            <person name="Courty P.E."/>
            <person name="Kohler A."/>
            <person name="Kuo A."/>
            <person name="LaButti K."/>
            <person name="Pangilinan J."/>
            <person name="Lipzen A."/>
            <person name="Riley R."/>
            <person name="Andreopoulos W."/>
            <person name="He G."/>
            <person name="Johnson J."/>
            <person name="Nolan M."/>
            <person name="Tritt A."/>
            <person name="Barry K.W."/>
            <person name="Grigoriev I.V."/>
            <person name="Nagy L.G."/>
            <person name="Hibbett D."/>
            <person name="Henrissat B."/>
            <person name="Matheny P.B."/>
            <person name="Labbe J."/>
            <person name="Martin F.M."/>
        </authorList>
    </citation>
    <scope>NUCLEOTIDE SEQUENCE</scope>
    <source>
        <strain evidence="1">EC-137</strain>
    </source>
</reference>
<protein>
    <submittedName>
        <fullName evidence="1">Osmotin thaumatin-like protein</fullName>
    </submittedName>
</protein>
<dbReference type="EMBL" id="MU273557">
    <property type="protein sequence ID" value="KAI0032093.1"/>
    <property type="molecule type" value="Genomic_DNA"/>
</dbReference>
<organism evidence="1 2">
    <name type="scientific">Vararia minispora EC-137</name>
    <dbReference type="NCBI Taxonomy" id="1314806"/>
    <lineage>
        <taxon>Eukaryota</taxon>
        <taxon>Fungi</taxon>
        <taxon>Dikarya</taxon>
        <taxon>Basidiomycota</taxon>
        <taxon>Agaricomycotina</taxon>
        <taxon>Agaricomycetes</taxon>
        <taxon>Russulales</taxon>
        <taxon>Lachnocladiaceae</taxon>
        <taxon>Vararia</taxon>
    </lineage>
</organism>
<gene>
    <name evidence="1" type="ORF">K488DRAFT_86187</name>
</gene>
<evidence type="ECO:0000313" key="1">
    <source>
        <dbReference type="EMBL" id="KAI0032093.1"/>
    </source>
</evidence>
<evidence type="ECO:0000313" key="2">
    <source>
        <dbReference type="Proteomes" id="UP000814128"/>
    </source>
</evidence>
<accession>A0ACB8QK41</accession>